<feature type="region of interest" description="Disordered" evidence="1">
    <location>
        <begin position="169"/>
        <end position="200"/>
    </location>
</feature>
<organism evidence="2">
    <name type="scientific">Myoviridae sp. ctijX18</name>
    <dbReference type="NCBI Taxonomy" id="2825154"/>
    <lineage>
        <taxon>Viruses</taxon>
        <taxon>Duplodnaviria</taxon>
        <taxon>Heunggongvirae</taxon>
        <taxon>Uroviricota</taxon>
        <taxon>Caudoviricetes</taxon>
    </lineage>
</organism>
<name>A0A8S5USV9_9CAUD</name>
<proteinExistence type="predicted"/>
<dbReference type="EMBL" id="BK016133">
    <property type="protein sequence ID" value="DAF97484.1"/>
    <property type="molecule type" value="Genomic_DNA"/>
</dbReference>
<evidence type="ECO:0000313" key="2">
    <source>
        <dbReference type="EMBL" id="DAF97484.1"/>
    </source>
</evidence>
<protein>
    <submittedName>
        <fullName evidence="2">Uncharacterized protein</fullName>
    </submittedName>
</protein>
<accession>A0A8S5USV9</accession>
<reference evidence="2" key="1">
    <citation type="journal article" date="2021" name="Proc. Natl. Acad. Sci. U.S.A.">
        <title>A Catalog of Tens of Thousands of Viruses from Human Metagenomes Reveals Hidden Associations with Chronic Diseases.</title>
        <authorList>
            <person name="Tisza M.J."/>
            <person name="Buck C.B."/>
        </authorList>
    </citation>
    <scope>NUCLEOTIDE SEQUENCE</scope>
    <source>
        <strain evidence="2">CtijX18</strain>
    </source>
</reference>
<sequence>MSIKENLQLTGFRKITESKDGAMQDIPATWGGVLAALLRKIVKDRYDGKGKVDCPQFEDEKITFTQMEEIIESTLQKYNNNTLSRNDLNAERSRLLKEFSRDFISVKVLGEFLHILDLEWVDISISMQRKSGTVKSYTYHIGNMGVSDNVVPDLTPEYIKKSGIHDEVHKAPESNLANYHEKRSNSRRPRRRDTEGAEQE</sequence>
<evidence type="ECO:0000256" key="1">
    <source>
        <dbReference type="SAM" id="MobiDB-lite"/>
    </source>
</evidence>